<reference evidence="3 4" key="1">
    <citation type="journal article" date="2019" name="G3 (Bethesda)">
        <title>Sequencing of a Wild Apple (Malus baccata) Genome Unravels the Differences Between Cultivated and Wild Apple Species Regarding Disease Resistance and Cold Tolerance.</title>
        <authorList>
            <person name="Chen X."/>
        </authorList>
    </citation>
    <scope>NUCLEOTIDE SEQUENCE [LARGE SCALE GENOMIC DNA]</scope>
    <source>
        <strain evidence="4">cv. Shandingzi</strain>
        <tissue evidence="3">Leaves</tissue>
    </source>
</reference>
<organism evidence="3 4">
    <name type="scientific">Malus baccata</name>
    <name type="common">Siberian crab apple</name>
    <name type="synonym">Pyrus baccata</name>
    <dbReference type="NCBI Taxonomy" id="106549"/>
    <lineage>
        <taxon>Eukaryota</taxon>
        <taxon>Viridiplantae</taxon>
        <taxon>Streptophyta</taxon>
        <taxon>Embryophyta</taxon>
        <taxon>Tracheophyta</taxon>
        <taxon>Spermatophyta</taxon>
        <taxon>Magnoliopsida</taxon>
        <taxon>eudicotyledons</taxon>
        <taxon>Gunneridae</taxon>
        <taxon>Pentapetalae</taxon>
        <taxon>rosids</taxon>
        <taxon>fabids</taxon>
        <taxon>Rosales</taxon>
        <taxon>Rosaceae</taxon>
        <taxon>Amygdaloideae</taxon>
        <taxon>Maleae</taxon>
        <taxon>Malus</taxon>
    </lineage>
</organism>
<evidence type="ECO:0000313" key="3">
    <source>
        <dbReference type="EMBL" id="TQE11656.1"/>
    </source>
</evidence>
<evidence type="ECO:0008006" key="5">
    <source>
        <dbReference type="Google" id="ProtNLM"/>
    </source>
</evidence>
<dbReference type="EMBL" id="VIEB01000027">
    <property type="protein sequence ID" value="TQE11656.1"/>
    <property type="molecule type" value="Genomic_DNA"/>
</dbReference>
<gene>
    <name evidence="3" type="ORF">C1H46_002692</name>
</gene>
<dbReference type="Gene3D" id="1.10.10.10">
    <property type="entry name" value="Winged helix-like DNA-binding domain superfamily/Winged helix DNA-binding domain"/>
    <property type="match status" value="1"/>
</dbReference>
<keyword evidence="4" id="KW-1185">Reference proteome</keyword>
<dbReference type="GO" id="GO:0006952">
    <property type="term" value="P:defense response"/>
    <property type="evidence" value="ECO:0007669"/>
    <property type="project" value="UniProtKB-KW"/>
</dbReference>
<protein>
    <recommendedName>
        <fullName evidence="5">NB-ARC domain-containing protein</fullName>
    </recommendedName>
</protein>
<feature type="region of interest" description="Disordered" evidence="2">
    <location>
        <begin position="20"/>
        <end position="46"/>
    </location>
</feature>
<feature type="compositionally biased region" description="Polar residues" evidence="2">
    <location>
        <begin position="22"/>
        <end position="46"/>
    </location>
</feature>
<comment type="caution">
    <text evidence="3">The sequence shown here is derived from an EMBL/GenBank/DDBJ whole genome shotgun (WGS) entry which is preliminary data.</text>
</comment>
<evidence type="ECO:0000256" key="1">
    <source>
        <dbReference type="ARBA" id="ARBA00022821"/>
    </source>
</evidence>
<dbReference type="Proteomes" id="UP000315295">
    <property type="component" value="Unassembled WGS sequence"/>
</dbReference>
<sequence length="443" mass="50603">MMQIEERISAWKLKMVEPHPFANNNDATNNPESQAPASSSNCPEQQHNDQVQVHLLDELPSHLRPCLFYLGMFPREMDIPVRRLFHMWLAEDFLAKRSHIQNNGVTAPEVSEDLVVEYLEDLEKRGMVCVSRSVSDTSPKRCCMTGKFYDIILPKAEQVGFFHIHKNIGSSSSSTDRDRDHQSQTPPPQFAVRRVAEYANIKDYPAHSELYIVGKRGYSLLTVLDLERVYKPALPEEPGYHYHLRPLSAHGLGQCIAKPTNLQSLKLRSTQDDEMARPSSLHLVSLVGLKNLTKLYLLGKLANLDKDPLEFPPTLRDLTLSCSRLNVDPMLMLRRLPHLTVLRLLANSYSGSKMVSQQSEFGSLRILQLWVLEDLEGWVVEQGAMQNLQQLEIRRCHKLKSVPETLINSTTLEELTLTNMPEEFVAETQILSFKTNTWKLIIR</sequence>
<evidence type="ECO:0000256" key="2">
    <source>
        <dbReference type="SAM" id="MobiDB-lite"/>
    </source>
</evidence>
<dbReference type="STRING" id="106549.A0A540NKV2"/>
<proteinExistence type="predicted"/>
<dbReference type="SUPFAM" id="SSF52058">
    <property type="entry name" value="L domain-like"/>
    <property type="match status" value="1"/>
</dbReference>
<dbReference type="InterPro" id="IPR032675">
    <property type="entry name" value="LRR_dom_sf"/>
</dbReference>
<dbReference type="PANTHER" id="PTHR15140">
    <property type="entry name" value="TUBULIN-SPECIFIC CHAPERONE E"/>
    <property type="match status" value="1"/>
</dbReference>
<accession>A0A540NKV2</accession>
<dbReference type="AlphaFoldDB" id="A0A540NKV2"/>
<name>A0A540NKV2_MALBA</name>
<dbReference type="PANTHER" id="PTHR15140:SF37">
    <property type="entry name" value="UBIQUITIN-LIKE DOMAIN-CONTAINING PROTEIN"/>
    <property type="match status" value="1"/>
</dbReference>
<dbReference type="Gene3D" id="3.80.10.10">
    <property type="entry name" value="Ribonuclease Inhibitor"/>
    <property type="match status" value="1"/>
</dbReference>
<keyword evidence="1" id="KW-0611">Plant defense</keyword>
<evidence type="ECO:0000313" key="4">
    <source>
        <dbReference type="Proteomes" id="UP000315295"/>
    </source>
</evidence>
<dbReference type="InterPro" id="IPR036388">
    <property type="entry name" value="WH-like_DNA-bd_sf"/>
</dbReference>